<dbReference type="SMART" id="SM00228">
    <property type="entry name" value="PDZ"/>
    <property type="match status" value="1"/>
</dbReference>
<dbReference type="AlphaFoldDB" id="A0A150SB90"/>
<comment type="similarity">
    <text evidence="1">Belongs to the peptidase S1C family.</text>
</comment>
<feature type="region of interest" description="Disordered" evidence="5">
    <location>
        <begin position="23"/>
        <end position="63"/>
    </location>
</feature>
<dbReference type="InterPro" id="IPR001478">
    <property type="entry name" value="PDZ"/>
</dbReference>
<dbReference type="PRINTS" id="PR00834">
    <property type="entry name" value="PROTEASES2C"/>
</dbReference>
<accession>A0A150SB90</accession>
<feature type="chain" id="PRO_5007568467" evidence="6">
    <location>
        <begin position="20"/>
        <end position="388"/>
    </location>
</feature>
<feature type="signal peptide" evidence="6">
    <location>
        <begin position="1"/>
        <end position="19"/>
    </location>
</feature>
<name>A0A150SB90_SORCE</name>
<feature type="domain" description="PDZ" evidence="7">
    <location>
        <begin position="278"/>
        <end position="375"/>
    </location>
</feature>
<dbReference type="Pfam" id="PF13365">
    <property type="entry name" value="Trypsin_2"/>
    <property type="match status" value="1"/>
</dbReference>
<keyword evidence="2" id="KW-0645">Protease</keyword>
<keyword evidence="6" id="KW-0732">Signal</keyword>
<dbReference type="InterPro" id="IPR043504">
    <property type="entry name" value="Peptidase_S1_PA_chymotrypsin"/>
</dbReference>
<gene>
    <name evidence="8" type="ORF">BE17_09635</name>
</gene>
<proteinExistence type="inferred from homology"/>
<evidence type="ECO:0000313" key="8">
    <source>
        <dbReference type="EMBL" id="KYF89656.1"/>
    </source>
</evidence>
<keyword evidence="3" id="KW-0378">Hydrolase</keyword>
<dbReference type="Gene3D" id="2.40.10.10">
    <property type="entry name" value="Trypsin-like serine proteases"/>
    <property type="match status" value="2"/>
</dbReference>
<evidence type="ECO:0000256" key="1">
    <source>
        <dbReference type="ARBA" id="ARBA00010541"/>
    </source>
</evidence>
<reference evidence="8 9" key="1">
    <citation type="submission" date="2014-02" db="EMBL/GenBank/DDBJ databases">
        <title>The small core and large imbalanced accessory genome model reveals a collaborative survival strategy of Sorangium cellulosum strains in nature.</title>
        <authorList>
            <person name="Han K."/>
            <person name="Peng R."/>
            <person name="Blom J."/>
            <person name="Li Y.-Z."/>
        </authorList>
    </citation>
    <scope>NUCLEOTIDE SEQUENCE [LARGE SCALE GENOMIC DNA]</scope>
    <source>
        <strain evidence="8 9">So0011-07</strain>
    </source>
</reference>
<protein>
    <submittedName>
        <fullName evidence="8">2-alkenal reductase</fullName>
    </submittedName>
</protein>
<dbReference type="Proteomes" id="UP000075635">
    <property type="component" value="Unassembled WGS sequence"/>
</dbReference>
<dbReference type="InterPro" id="IPR001940">
    <property type="entry name" value="Peptidase_S1C"/>
</dbReference>
<dbReference type="SUPFAM" id="SSF50156">
    <property type="entry name" value="PDZ domain-like"/>
    <property type="match status" value="1"/>
</dbReference>
<dbReference type="FunFam" id="2.40.10.10:FF:000001">
    <property type="entry name" value="Periplasmic serine protease DegS"/>
    <property type="match status" value="1"/>
</dbReference>
<evidence type="ECO:0000256" key="3">
    <source>
        <dbReference type="ARBA" id="ARBA00022801"/>
    </source>
</evidence>
<dbReference type="GO" id="GO:0004252">
    <property type="term" value="F:serine-type endopeptidase activity"/>
    <property type="evidence" value="ECO:0007669"/>
    <property type="project" value="InterPro"/>
</dbReference>
<dbReference type="PROSITE" id="PS51257">
    <property type="entry name" value="PROKAR_LIPOPROTEIN"/>
    <property type="match status" value="1"/>
</dbReference>
<evidence type="ECO:0000259" key="7">
    <source>
        <dbReference type="PROSITE" id="PS50106"/>
    </source>
</evidence>
<keyword evidence="4" id="KW-0720">Serine protease</keyword>
<dbReference type="Gene3D" id="2.30.42.10">
    <property type="match status" value="1"/>
</dbReference>
<dbReference type="EMBL" id="JEMB01001199">
    <property type="protein sequence ID" value="KYF89656.1"/>
    <property type="molecule type" value="Genomic_DNA"/>
</dbReference>
<dbReference type="InterPro" id="IPR036034">
    <property type="entry name" value="PDZ_sf"/>
</dbReference>
<comment type="caution">
    <text evidence="8">The sequence shown here is derived from an EMBL/GenBank/DDBJ whole genome shotgun (WGS) entry which is preliminary data.</text>
</comment>
<evidence type="ECO:0000256" key="6">
    <source>
        <dbReference type="SAM" id="SignalP"/>
    </source>
</evidence>
<evidence type="ECO:0000256" key="2">
    <source>
        <dbReference type="ARBA" id="ARBA00022670"/>
    </source>
</evidence>
<dbReference type="InterPro" id="IPR009003">
    <property type="entry name" value="Peptidase_S1_PA"/>
</dbReference>
<dbReference type="PROSITE" id="PS50106">
    <property type="entry name" value="PDZ"/>
    <property type="match status" value="1"/>
</dbReference>
<dbReference type="SUPFAM" id="SSF50494">
    <property type="entry name" value="Trypsin-like serine proteases"/>
    <property type="match status" value="1"/>
</dbReference>
<evidence type="ECO:0000256" key="5">
    <source>
        <dbReference type="SAM" id="MobiDB-lite"/>
    </source>
</evidence>
<dbReference type="Pfam" id="PF13180">
    <property type="entry name" value="PDZ_2"/>
    <property type="match status" value="1"/>
</dbReference>
<dbReference type="InterPro" id="IPR051201">
    <property type="entry name" value="Chloro_Bact_Ser_Proteases"/>
</dbReference>
<dbReference type="PANTHER" id="PTHR43343:SF3">
    <property type="entry name" value="PROTEASE DO-LIKE 8, CHLOROPLASTIC"/>
    <property type="match status" value="1"/>
</dbReference>
<evidence type="ECO:0000313" key="9">
    <source>
        <dbReference type="Proteomes" id="UP000075635"/>
    </source>
</evidence>
<evidence type="ECO:0000256" key="4">
    <source>
        <dbReference type="ARBA" id="ARBA00022825"/>
    </source>
</evidence>
<dbReference type="PANTHER" id="PTHR43343">
    <property type="entry name" value="PEPTIDASE S12"/>
    <property type="match status" value="1"/>
</dbReference>
<sequence length="388" mass="40507">MRHRSHARLCAFIAVAALAAASGCKERPSPGGPPPPSATKVPEAPPTASTIETMPPPVPPPSKGALIEDERNTISVFREVAPATVFVTQKRLVVDRFWGTAVEVPAGSGSGFVWDADGHIVTNFHVVDNAQSLVVRLQGEKTFPAKLVGVEPRKDIAVLKIEAPKEMLKPIQVAPLREPLEVGQKAIAIGNPFGLDHTLTTGIISAVGRPVEGVGGVTIRDMIQTDAAINPGNSGGPLLDSSGHLIGMNTMIFSKSGTSAGIGFAVPSTTIARIVPQIIKTGKAETVGLGIQLDPAHRLERRNGIRGVIVMGVIPGGPADKAGLRGLSEGDRGLVLGDVIVGVDGTPVDDYDALYNALDTKKPGDKVKVDLLRNGQKTTVEVAVELLT</sequence>
<organism evidence="8 9">
    <name type="scientific">Sorangium cellulosum</name>
    <name type="common">Polyangium cellulosum</name>
    <dbReference type="NCBI Taxonomy" id="56"/>
    <lineage>
        <taxon>Bacteria</taxon>
        <taxon>Pseudomonadati</taxon>
        <taxon>Myxococcota</taxon>
        <taxon>Polyangia</taxon>
        <taxon>Polyangiales</taxon>
        <taxon>Polyangiaceae</taxon>
        <taxon>Sorangium</taxon>
    </lineage>
</organism>
<dbReference type="GO" id="GO:0006508">
    <property type="term" value="P:proteolysis"/>
    <property type="evidence" value="ECO:0007669"/>
    <property type="project" value="UniProtKB-KW"/>
</dbReference>